<feature type="chain" id="PRO_5002897594" description="Adhesin domain-containing protein" evidence="1">
    <location>
        <begin position="20"/>
        <end position="296"/>
    </location>
</feature>
<dbReference type="EMBL" id="EU408359">
    <property type="protein sequence ID" value="ACN58984.1"/>
    <property type="molecule type" value="Genomic_DNA"/>
</dbReference>
<dbReference type="AlphaFoldDB" id="C0INY1"/>
<sequence>MKSTLVLMISLLLALVARAQTFTDTITKTMSFEKKDAGNAVVIANINGHVTVTGYDGNQVIIEVTRTINAKTQERLEKGKEELQLGTMDRADTLLFFVEGGCNHFDKKTNNNNRKGRYGDRWGSYGYEWSGERCDTPYDYKLDFAVKVPTQVNVLISTINNGNIIISKVKGAVTANNVNGSIKLTDLAREAWASTVNGNVDIAYTKNPEKDCRFYSLNGDINAHFQKGLAANMSFESFNGDLFTNVDQLEKLPVVVNKEGKGTMIKYKVNGNRFKIGGGGALLDFETFNGDVYIKE</sequence>
<evidence type="ECO:0000256" key="1">
    <source>
        <dbReference type="SAM" id="SignalP"/>
    </source>
</evidence>
<keyword evidence="1" id="KW-0732">Signal</keyword>
<evidence type="ECO:0008006" key="3">
    <source>
        <dbReference type="Google" id="ProtNLM"/>
    </source>
</evidence>
<organism evidence="2">
    <name type="scientific">uncultured bacterium BLR19</name>
    <dbReference type="NCBI Taxonomy" id="506519"/>
    <lineage>
        <taxon>Bacteria</taxon>
        <taxon>environmental samples</taxon>
    </lineage>
</organism>
<feature type="signal peptide" evidence="1">
    <location>
        <begin position="1"/>
        <end position="19"/>
    </location>
</feature>
<accession>C0INY1</accession>
<proteinExistence type="predicted"/>
<evidence type="ECO:0000313" key="2">
    <source>
        <dbReference type="EMBL" id="ACN58984.1"/>
    </source>
</evidence>
<reference evidence="2" key="1">
    <citation type="journal article" date="2009" name="ISME J.">
        <title>Functional metagenomics reveals diverse beta-lactamases in a remote Alaskan soil.</title>
        <authorList>
            <person name="Allen H.K."/>
            <person name="Moe L.A."/>
            <person name="Rodbumrer J."/>
            <person name="Gaarder A."/>
            <person name="Handelsman J."/>
        </authorList>
    </citation>
    <scope>NUCLEOTIDE SEQUENCE</scope>
</reference>
<protein>
    <recommendedName>
        <fullName evidence="3">Adhesin domain-containing protein</fullName>
    </recommendedName>
</protein>
<name>C0INY1_9BACT</name>
<gene>
    <name evidence="2" type="ORF">AKSOIL_0309</name>
</gene>